<reference evidence="1 2" key="1">
    <citation type="journal article" date="2019" name="Environ. Microbiol.">
        <title>Species interactions and distinct microbial communities in high Arctic permafrost affected cryosols are associated with the CH4 and CO2 gas fluxes.</title>
        <authorList>
            <person name="Altshuler I."/>
            <person name="Hamel J."/>
            <person name="Turney S."/>
            <person name="Magnuson E."/>
            <person name="Levesque R."/>
            <person name="Greer C."/>
            <person name="Whyte L.G."/>
        </authorList>
    </citation>
    <scope>NUCLEOTIDE SEQUENCE [LARGE SCALE GENOMIC DNA]</scope>
    <source>
        <strain evidence="1 2">S13Y</strain>
    </source>
</reference>
<sequence>MAEVLFYEHPVPLNRAEHKDLRLKGLPNVKFAMNAHSVPLTGVEFGVAARDLLIVFAGTDMASAGPVALLGLRQNENLYVDAEGQWAPNTYMPAFVRRYPFVLAEKPAGQDGDDFTVFLDERYEGFNASEGERLFLEDGTDSEMLTKAVGFLGEFQQNVARTKWFMEQLLKHDLLEPRNVRLQKDGKDGKEGKAINLNGLFVVSEEKLRALDEKVTHEFLREGVLGWVYAHLLSLANIDRLAQRLDEREQAEAAAGGTTN</sequence>
<dbReference type="RefSeq" id="WP_140648559.1">
    <property type="nucleotide sequence ID" value="NZ_RCZB01000002.1"/>
</dbReference>
<gene>
    <name evidence="1" type="ORF">EAH88_02000</name>
</gene>
<dbReference type="Pfam" id="PF07277">
    <property type="entry name" value="SapC"/>
    <property type="match status" value="1"/>
</dbReference>
<dbReference type="EMBL" id="RCZO01000001">
    <property type="protein sequence ID" value="TPG11338.1"/>
    <property type="molecule type" value="Genomic_DNA"/>
</dbReference>
<comment type="caution">
    <text evidence="1">The sequence shown here is derived from an EMBL/GenBank/DDBJ whole genome shotgun (WGS) entry which is preliminary data.</text>
</comment>
<evidence type="ECO:0000313" key="1">
    <source>
        <dbReference type="EMBL" id="TPG11338.1"/>
    </source>
</evidence>
<dbReference type="AlphaFoldDB" id="A0A502CEE6"/>
<dbReference type="Proteomes" id="UP000319486">
    <property type="component" value="Unassembled WGS sequence"/>
</dbReference>
<keyword evidence="2" id="KW-1185">Reference proteome</keyword>
<organism evidence="1 2">
    <name type="scientific">Rhodanobacter glycinis</name>
    <dbReference type="NCBI Taxonomy" id="582702"/>
    <lineage>
        <taxon>Bacteria</taxon>
        <taxon>Pseudomonadati</taxon>
        <taxon>Pseudomonadota</taxon>
        <taxon>Gammaproteobacteria</taxon>
        <taxon>Lysobacterales</taxon>
        <taxon>Rhodanobacteraceae</taxon>
        <taxon>Rhodanobacter</taxon>
    </lineage>
</organism>
<dbReference type="STRING" id="582702.SAMN05192579_105144"/>
<accession>A0A502CEE6</accession>
<evidence type="ECO:0000313" key="2">
    <source>
        <dbReference type="Proteomes" id="UP000319486"/>
    </source>
</evidence>
<proteinExistence type="predicted"/>
<protein>
    <submittedName>
        <fullName evidence="1">Multidrug transporter</fullName>
    </submittedName>
</protein>
<dbReference type="InterPro" id="IPR010836">
    <property type="entry name" value="SapC"/>
</dbReference>
<dbReference type="OrthoDB" id="9806524at2"/>
<name>A0A502CEE6_9GAMM</name>